<gene>
    <name evidence="1" type="ORF">JCM15548_12446</name>
</gene>
<evidence type="ECO:0000313" key="2">
    <source>
        <dbReference type="Proteomes" id="UP000032900"/>
    </source>
</evidence>
<dbReference type="AlphaFoldDB" id="A0A0E9LYI1"/>
<protein>
    <recommendedName>
        <fullName evidence="3">Neuraminidase</fullName>
    </recommendedName>
</protein>
<dbReference type="Pfam" id="PF15892">
    <property type="entry name" value="BNR_4"/>
    <property type="match status" value="1"/>
</dbReference>
<evidence type="ECO:0008006" key="3">
    <source>
        <dbReference type="Google" id="ProtNLM"/>
    </source>
</evidence>
<dbReference type="SUPFAM" id="SSF50939">
    <property type="entry name" value="Sialidases"/>
    <property type="match status" value="1"/>
</dbReference>
<reference evidence="1 2" key="1">
    <citation type="journal article" date="2015" name="Microbes Environ.">
        <title>Distribution and evolution of nitrogen fixation genes in the phylum bacteroidetes.</title>
        <authorList>
            <person name="Inoue J."/>
            <person name="Oshima K."/>
            <person name="Suda W."/>
            <person name="Sakamoto M."/>
            <person name="Iino T."/>
            <person name="Noda S."/>
            <person name="Hongoh Y."/>
            <person name="Hattori M."/>
            <person name="Ohkuma M."/>
        </authorList>
    </citation>
    <scope>NUCLEOTIDE SEQUENCE [LARGE SCALE GENOMIC DNA]</scope>
    <source>
        <strain evidence="1">JCM 15548</strain>
    </source>
</reference>
<dbReference type="InterPro" id="IPR036278">
    <property type="entry name" value="Sialidase_sf"/>
</dbReference>
<evidence type="ECO:0000313" key="1">
    <source>
        <dbReference type="EMBL" id="GAO30191.1"/>
    </source>
</evidence>
<name>A0A0E9LYI1_9BACT</name>
<dbReference type="Proteomes" id="UP000032900">
    <property type="component" value="Unassembled WGS sequence"/>
</dbReference>
<dbReference type="EMBL" id="BAZW01000019">
    <property type="protein sequence ID" value="GAO30191.1"/>
    <property type="molecule type" value="Genomic_DNA"/>
</dbReference>
<keyword evidence="2" id="KW-1185">Reference proteome</keyword>
<sequence>MISEVGPGWSKTSVNATIFRKNSLVSDATHQYISYYDSTGQMVLGKRTLNSDEWELQVTPYKGNVWDAHNVISIMVDGNGYLHVSWDHHGGPLNYARSVAPGSLELGPKLNMVDGFEDDGVTYPEFYTLPDGDLLFVYRYGASGAGNIVLNRYDLENQTWSRVHDNLVSGEGKRNAYWQMSVDNAGGIHLSWVWRDTWDVSTNHNLCYAYSPDGGVSWETSEGEALEVPVTYERSEVIWEIPQKSSLINQTSITTDGAGNPAIATYWTAQGDSVPQYFVVYHQNGSWQRSQASERQTPFYLGGGGTRRIPMSRPQLLAEETSTGTRFYLVYRDEEADNRIVLASAATGAVMSWTTRVVEDLEVGQWEPSFDTELWRNSGELSLFVQKVGQGDGGEKAEEMAPQPVKVFQLAKRDLKRYFK</sequence>
<comment type="caution">
    <text evidence="1">The sequence shown here is derived from an EMBL/GenBank/DDBJ whole genome shotgun (WGS) entry which is preliminary data.</text>
</comment>
<accession>A0A0E9LYI1</accession>
<dbReference type="STRING" id="1236989.JCM15548_12446"/>
<organism evidence="1 2">
    <name type="scientific">Geofilum rubicundum JCM 15548</name>
    <dbReference type="NCBI Taxonomy" id="1236989"/>
    <lineage>
        <taxon>Bacteria</taxon>
        <taxon>Pseudomonadati</taxon>
        <taxon>Bacteroidota</taxon>
        <taxon>Bacteroidia</taxon>
        <taxon>Marinilabiliales</taxon>
        <taxon>Marinilabiliaceae</taxon>
        <taxon>Geofilum</taxon>
    </lineage>
</organism>
<proteinExistence type="predicted"/>